<dbReference type="RefSeq" id="XP_014150568.1">
    <property type="nucleotide sequence ID" value="XM_014295093.1"/>
</dbReference>
<dbReference type="AlphaFoldDB" id="A0A0L0FJM8"/>
<dbReference type="PANTHER" id="PTHR12598">
    <property type="entry name" value="COPPER HOMEOSTASIS PROTEIN CUTC"/>
    <property type="match status" value="1"/>
</dbReference>
<dbReference type="Proteomes" id="UP000054560">
    <property type="component" value="Unassembled WGS sequence"/>
</dbReference>
<sequence>MPHLEICANSVQSAINAQTANAYRVELCDNLWEGGTTPSGATVRLARKHLTSTLLNVLIRPRGGDFCYSDVEFETCKEDIKLCKEWGVDGIVCGVLKSDFTIDATRTHELIKLAKPLPFTFHRAFDLCSNLDTALHTLIELGVDRVLSSGGASSVREGLQKLQHLNKNIAANKIIIMPGGGVTDNNVQEFMDVTGCEEFHCSAKVGKQSKMDWRLWNGVPMNSSEDIPEDVNNESNLVQIKKVLTAMDNRRKDARAK</sequence>
<reference evidence="3 4" key="1">
    <citation type="submission" date="2011-02" db="EMBL/GenBank/DDBJ databases">
        <title>The Genome Sequence of Sphaeroforma arctica JP610.</title>
        <authorList>
            <consortium name="The Broad Institute Genome Sequencing Platform"/>
            <person name="Russ C."/>
            <person name="Cuomo C."/>
            <person name="Young S.K."/>
            <person name="Zeng Q."/>
            <person name="Gargeya S."/>
            <person name="Alvarado L."/>
            <person name="Berlin A."/>
            <person name="Chapman S.B."/>
            <person name="Chen Z."/>
            <person name="Freedman E."/>
            <person name="Gellesch M."/>
            <person name="Goldberg J."/>
            <person name="Griggs A."/>
            <person name="Gujja S."/>
            <person name="Heilman E."/>
            <person name="Heiman D."/>
            <person name="Howarth C."/>
            <person name="Mehta T."/>
            <person name="Neiman D."/>
            <person name="Pearson M."/>
            <person name="Roberts A."/>
            <person name="Saif S."/>
            <person name="Shea T."/>
            <person name="Shenoy N."/>
            <person name="Sisk P."/>
            <person name="Stolte C."/>
            <person name="Sykes S."/>
            <person name="White J."/>
            <person name="Yandava C."/>
            <person name="Burger G."/>
            <person name="Gray M.W."/>
            <person name="Holland P.W.H."/>
            <person name="King N."/>
            <person name="Lang F.B.F."/>
            <person name="Roger A.J."/>
            <person name="Ruiz-Trillo I."/>
            <person name="Haas B."/>
            <person name="Nusbaum C."/>
            <person name="Birren B."/>
        </authorList>
    </citation>
    <scope>NUCLEOTIDE SEQUENCE [LARGE SCALE GENOMIC DNA]</scope>
    <source>
        <strain evidence="3 4">JP610</strain>
    </source>
</reference>
<dbReference type="EMBL" id="KQ243008">
    <property type="protein sequence ID" value="KNC76666.1"/>
    <property type="molecule type" value="Genomic_DNA"/>
</dbReference>
<evidence type="ECO:0000256" key="1">
    <source>
        <dbReference type="ARBA" id="ARBA00007768"/>
    </source>
</evidence>
<accession>A0A0L0FJM8</accession>
<dbReference type="InterPro" id="IPR005627">
    <property type="entry name" value="CutC-like"/>
</dbReference>
<dbReference type="Pfam" id="PF03932">
    <property type="entry name" value="CutC"/>
    <property type="match status" value="1"/>
</dbReference>
<dbReference type="InterPro" id="IPR036822">
    <property type="entry name" value="CutC-like_dom_sf"/>
</dbReference>
<keyword evidence="4" id="KW-1185">Reference proteome</keyword>
<dbReference type="STRING" id="667725.A0A0L0FJM8"/>
<evidence type="ECO:0000256" key="2">
    <source>
        <dbReference type="ARBA" id="ARBA00019014"/>
    </source>
</evidence>
<protein>
    <recommendedName>
        <fullName evidence="2">Copper homeostasis protein cutC homolog</fullName>
    </recommendedName>
</protein>
<name>A0A0L0FJM8_9EUKA</name>
<dbReference type="OrthoDB" id="7392499at2759"/>
<evidence type="ECO:0000313" key="3">
    <source>
        <dbReference type="EMBL" id="KNC76666.1"/>
    </source>
</evidence>
<dbReference type="PANTHER" id="PTHR12598:SF0">
    <property type="entry name" value="COPPER HOMEOSTASIS PROTEIN CUTC HOMOLOG"/>
    <property type="match status" value="1"/>
</dbReference>
<dbReference type="HAMAP" id="MF_00795">
    <property type="entry name" value="CutC"/>
    <property type="match status" value="1"/>
</dbReference>
<dbReference type="Gene3D" id="3.20.20.380">
    <property type="entry name" value="Copper homeostasis (CutC) domain"/>
    <property type="match status" value="1"/>
</dbReference>
<dbReference type="FunFam" id="3.20.20.380:FF:000001">
    <property type="entry name" value="Copper homeostasis protein CutC"/>
    <property type="match status" value="1"/>
</dbReference>
<dbReference type="eggNOG" id="KOG4013">
    <property type="taxonomic scope" value="Eukaryota"/>
</dbReference>
<proteinExistence type="inferred from homology"/>
<dbReference type="SUPFAM" id="SSF110395">
    <property type="entry name" value="CutC-like"/>
    <property type="match status" value="1"/>
</dbReference>
<comment type="similarity">
    <text evidence="1">Belongs to the CutC family.</text>
</comment>
<organism evidence="3 4">
    <name type="scientific">Sphaeroforma arctica JP610</name>
    <dbReference type="NCBI Taxonomy" id="667725"/>
    <lineage>
        <taxon>Eukaryota</taxon>
        <taxon>Ichthyosporea</taxon>
        <taxon>Ichthyophonida</taxon>
        <taxon>Sphaeroforma</taxon>
    </lineage>
</organism>
<dbReference type="GO" id="GO:0005507">
    <property type="term" value="F:copper ion binding"/>
    <property type="evidence" value="ECO:0007669"/>
    <property type="project" value="TreeGrafter"/>
</dbReference>
<dbReference type="GeneID" id="25911348"/>
<gene>
    <name evidence="3" type="ORF">SARC_10844</name>
</gene>
<evidence type="ECO:0000313" key="4">
    <source>
        <dbReference type="Proteomes" id="UP000054560"/>
    </source>
</evidence>